<protein>
    <submittedName>
        <fullName evidence="1">Uncharacterized protein</fullName>
    </submittedName>
</protein>
<evidence type="ECO:0000313" key="1">
    <source>
        <dbReference type="EMBL" id="JAB68048.1"/>
    </source>
</evidence>
<reference evidence="1" key="1">
    <citation type="submission" date="2013-07" db="EMBL/GenBank/DDBJ databases">
        <title>Midgut Transcriptome Profiling of Anoplphora glabripennis, a Lignocellulose Degrading, Wood-Boring Cerambycid.</title>
        <authorList>
            <person name="Scully E.D."/>
            <person name="Hoover K."/>
            <person name="Carlson J.E."/>
            <person name="Tien M."/>
            <person name="Geib S.M."/>
        </authorList>
    </citation>
    <scope>NUCLEOTIDE SEQUENCE</scope>
</reference>
<accession>V5H5H3</accession>
<organism evidence="1">
    <name type="scientific">Anoplophora glabripennis</name>
    <name type="common">Asian longhorn beetle</name>
    <name type="synonym">Anoplophora nobilis</name>
    <dbReference type="NCBI Taxonomy" id="217634"/>
    <lineage>
        <taxon>Eukaryota</taxon>
        <taxon>Metazoa</taxon>
        <taxon>Ecdysozoa</taxon>
        <taxon>Arthropoda</taxon>
        <taxon>Hexapoda</taxon>
        <taxon>Insecta</taxon>
        <taxon>Pterygota</taxon>
        <taxon>Neoptera</taxon>
        <taxon>Endopterygota</taxon>
        <taxon>Coleoptera</taxon>
        <taxon>Polyphaga</taxon>
        <taxon>Cucujiformia</taxon>
        <taxon>Chrysomeloidea</taxon>
        <taxon>Cerambycidae</taxon>
        <taxon>Lamiinae</taxon>
        <taxon>Lamiini</taxon>
        <taxon>Anoplophora</taxon>
    </lineage>
</organism>
<sequence>RLTLLTGLSMKYVPLKTAFSRRLLRPPIDLLPGLDLPRRAVLHRLHNAPVHHQRGQVPVAALPYEVRQEQVEEEGYPEDRLRVAAIDSHEPTAEPHVFKGMK</sequence>
<name>V5H5H3_ANOGL</name>
<dbReference type="EMBL" id="GALX01000418">
    <property type="protein sequence ID" value="JAB68048.1"/>
    <property type="molecule type" value="Transcribed_RNA"/>
</dbReference>
<proteinExistence type="predicted"/>
<feature type="non-terminal residue" evidence="1">
    <location>
        <position position="1"/>
    </location>
</feature>
<dbReference type="AlphaFoldDB" id="V5H5H3"/>